<gene>
    <name evidence="3" type="primary">SUVC02G1220</name>
    <name evidence="3" type="ORF">SUVC_02G1220</name>
</gene>
<feature type="region of interest" description="Disordered" evidence="1">
    <location>
        <begin position="178"/>
        <end position="213"/>
    </location>
</feature>
<name>A0AA35NPV0_SACUV</name>
<dbReference type="AlphaFoldDB" id="A0AA35NPV0"/>
<evidence type="ECO:0000313" key="3">
    <source>
        <dbReference type="EMBL" id="CAI4054921.1"/>
    </source>
</evidence>
<dbReference type="EMBL" id="OX365913">
    <property type="protein sequence ID" value="CAI4054921.1"/>
    <property type="molecule type" value="Genomic_DNA"/>
</dbReference>
<dbReference type="GO" id="GO:0016192">
    <property type="term" value="P:vesicle-mediated transport"/>
    <property type="evidence" value="ECO:0007669"/>
    <property type="project" value="TreeGrafter"/>
</dbReference>
<dbReference type="PANTHER" id="PTHR28187:SF1">
    <property type="entry name" value="PROTEIN RCR1-RELATED"/>
    <property type="match status" value="1"/>
</dbReference>
<feature type="compositionally biased region" description="Polar residues" evidence="1">
    <location>
        <begin position="187"/>
        <end position="196"/>
    </location>
</feature>
<evidence type="ECO:0008006" key="5">
    <source>
        <dbReference type="Google" id="ProtNLM"/>
    </source>
</evidence>
<evidence type="ECO:0000313" key="4">
    <source>
        <dbReference type="Proteomes" id="UP001162090"/>
    </source>
</evidence>
<organism evidence="3 4">
    <name type="scientific">Saccharomyces uvarum</name>
    <name type="common">Yeast</name>
    <name type="synonym">Saccharomyces bayanus var. uvarum</name>
    <dbReference type="NCBI Taxonomy" id="230603"/>
    <lineage>
        <taxon>Eukaryota</taxon>
        <taxon>Fungi</taxon>
        <taxon>Dikarya</taxon>
        <taxon>Ascomycota</taxon>
        <taxon>Saccharomycotina</taxon>
        <taxon>Saccharomycetes</taxon>
        <taxon>Saccharomycetales</taxon>
        <taxon>Saccharomycetaceae</taxon>
        <taxon>Saccharomyces</taxon>
    </lineage>
</organism>
<sequence length="213" mass="24157">MGLILYGKEIVELTKRADANETSKYVDNGYYGSTFGSSSWQWGRWILFVLFIAAILIIIMYTALINRRRRRIGRAPIRGTAWLTPPSYRQSQQQQHTGNMQQRTDDYVPEYTETANEHDLGYYDERGEFHPNDKVAQVSPVQECSSESINSLERPPAAVVHQPNSADMEYDLTRPNNRQVPVASGMEGQTQESLEVSGTEEITPPGRAKLNTK</sequence>
<evidence type="ECO:0000256" key="1">
    <source>
        <dbReference type="SAM" id="MobiDB-lite"/>
    </source>
</evidence>
<evidence type="ECO:0000256" key="2">
    <source>
        <dbReference type="SAM" id="Phobius"/>
    </source>
</evidence>
<feature type="transmembrane region" description="Helical" evidence="2">
    <location>
        <begin position="45"/>
        <end position="64"/>
    </location>
</feature>
<reference evidence="3" key="1">
    <citation type="submission" date="2022-10" db="EMBL/GenBank/DDBJ databases">
        <authorList>
            <person name="Byrne P K."/>
        </authorList>
    </citation>
    <scope>NUCLEOTIDE SEQUENCE</scope>
    <source>
        <strain evidence="3">CBS7001</strain>
    </source>
</reference>
<keyword evidence="2" id="KW-0472">Membrane</keyword>
<feature type="compositionally biased region" description="Polar residues" evidence="1">
    <location>
        <begin position="87"/>
        <end position="102"/>
    </location>
</feature>
<dbReference type="Proteomes" id="UP001162090">
    <property type="component" value="Chromosome 2"/>
</dbReference>
<proteinExistence type="predicted"/>
<dbReference type="PANTHER" id="PTHR28187">
    <property type="entry name" value="PROTEIN RCR1-RELATED"/>
    <property type="match status" value="1"/>
</dbReference>
<dbReference type="Pfam" id="PF12273">
    <property type="entry name" value="RCR"/>
    <property type="match status" value="1"/>
</dbReference>
<keyword evidence="2" id="KW-0812">Transmembrane</keyword>
<accession>A0AA35NPV0</accession>
<keyword evidence="2" id="KW-1133">Transmembrane helix</keyword>
<protein>
    <recommendedName>
        <fullName evidence="5">Rcr1p</fullName>
    </recommendedName>
</protein>
<feature type="region of interest" description="Disordered" evidence="1">
    <location>
        <begin position="83"/>
        <end position="102"/>
    </location>
</feature>
<dbReference type="InterPro" id="IPR020999">
    <property type="entry name" value="Chitin_synth_reg_RCR"/>
</dbReference>